<name>A0A848GGJ1_9BACT</name>
<accession>A0A848GGJ1</accession>
<dbReference type="GO" id="GO:0016407">
    <property type="term" value="F:acetyltransferase activity"/>
    <property type="evidence" value="ECO:0007669"/>
    <property type="project" value="TreeGrafter"/>
</dbReference>
<dbReference type="InterPro" id="IPR023213">
    <property type="entry name" value="CAT-like_dom_sf"/>
</dbReference>
<dbReference type="InterPro" id="IPR003016">
    <property type="entry name" value="2-oxoA_DH_lipoyl-BS"/>
</dbReference>
<keyword evidence="4 7" id="KW-0808">Transferase</keyword>
<evidence type="ECO:0000256" key="1">
    <source>
        <dbReference type="ARBA" id="ARBA00001938"/>
    </source>
</evidence>
<organism evidence="10 11">
    <name type="scientific">Chitinophaga fulva</name>
    <dbReference type="NCBI Taxonomy" id="2728842"/>
    <lineage>
        <taxon>Bacteria</taxon>
        <taxon>Pseudomonadati</taxon>
        <taxon>Bacteroidota</taxon>
        <taxon>Chitinophagia</taxon>
        <taxon>Chitinophagales</taxon>
        <taxon>Chitinophagaceae</taxon>
        <taxon>Chitinophaga</taxon>
    </lineage>
</organism>
<dbReference type="Gene3D" id="4.10.320.10">
    <property type="entry name" value="E3-binding domain"/>
    <property type="match status" value="1"/>
</dbReference>
<comment type="caution">
    <text evidence="10">The sequence shown here is derived from an EMBL/GenBank/DDBJ whole genome shotgun (WGS) entry which is preliminary data.</text>
</comment>
<dbReference type="InterPro" id="IPR011053">
    <property type="entry name" value="Single_hybrid_motif"/>
</dbReference>
<dbReference type="Proteomes" id="UP000583266">
    <property type="component" value="Unassembled WGS sequence"/>
</dbReference>
<dbReference type="Gene3D" id="3.30.559.10">
    <property type="entry name" value="Chloramphenicol acetyltransferase-like domain"/>
    <property type="match status" value="1"/>
</dbReference>
<evidence type="ECO:0000256" key="2">
    <source>
        <dbReference type="ARBA" id="ARBA00007317"/>
    </source>
</evidence>
<keyword evidence="11" id="KW-1185">Reference proteome</keyword>
<comment type="cofactor">
    <cofactor evidence="1 7">
        <name>(R)-lipoate</name>
        <dbReference type="ChEBI" id="CHEBI:83088"/>
    </cofactor>
</comment>
<dbReference type="PROSITE" id="PS50968">
    <property type="entry name" value="BIOTINYL_LIPOYL"/>
    <property type="match status" value="1"/>
</dbReference>
<sequence>MAIVELVMPKMGESIMEATILRWHKKTGDHVKVDETVLEIATDKVDSEVPSIAEGVITEVLFKENDVVPVGTVIARINTNADAAVNTAPVPETPVAASEPKFTAAAVPSAAPVAAPAAAPAAGGARFYSPLVLTIAQQEGVSFADLERIPGSGSDGRVTKKDILQYVADRKEGKVIPDVTPVAETAAAPAVRSTPAVTTTVASPTYNGNVEIVEMDRMRKLIANHMVMSKQTSPHVTSFAEADVTNMVKWRDRMKGEFEKREGEKLTFTPLFIEAIVKCIKRFPLINCSLDGDKIIIKKDINVGMATALPSGNLIVPVIKNADMLNLTGLSKQVNGLANAARQNKLKPEDTQSGTFTMTNVGTFGSLMGTPIINQPQVAILAVGAIKKRPVVVETEQGDSIAIRHMMYLSMSYDHRIVDGSLGATFLTAVAQELENFDPKRTI</sequence>
<evidence type="ECO:0000256" key="4">
    <source>
        <dbReference type="ARBA" id="ARBA00022679"/>
    </source>
</evidence>
<dbReference type="InterPro" id="IPR001078">
    <property type="entry name" value="2-oxoacid_DH_actylTfrase"/>
</dbReference>
<dbReference type="InterPro" id="IPR004167">
    <property type="entry name" value="PSBD"/>
</dbReference>
<dbReference type="GO" id="GO:0031405">
    <property type="term" value="F:lipoic acid binding"/>
    <property type="evidence" value="ECO:0007669"/>
    <property type="project" value="TreeGrafter"/>
</dbReference>
<dbReference type="Pfam" id="PF00198">
    <property type="entry name" value="2-oxoacid_dh"/>
    <property type="match status" value="1"/>
</dbReference>
<dbReference type="PROSITE" id="PS51826">
    <property type="entry name" value="PSBD"/>
    <property type="match status" value="1"/>
</dbReference>
<dbReference type="SUPFAM" id="SSF51230">
    <property type="entry name" value="Single hybrid motif"/>
    <property type="match status" value="1"/>
</dbReference>
<evidence type="ECO:0000256" key="3">
    <source>
        <dbReference type="ARBA" id="ARBA00011484"/>
    </source>
</evidence>
<dbReference type="PROSITE" id="PS00189">
    <property type="entry name" value="LIPOYL"/>
    <property type="match status" value="1"/>
</dbReference>
<dbReference type="EMBL" id="JABBGC010000001">
    <property type="protein sequence ID" value="NML37765.1"/>
    <property type="molecule type" value="Genomic_DNA"/>
</dbReference>
<keyword evidence="6 7" id="KW-0012">Acyltransferase</keyword>
<dbReference type="SUPFAM" id="SSF47005">
    <property type="entry name" value="Peripheral subunit-binding domain of 2-oxo acid dehydrogenase complex"/>
    <property type="match status" value="1"/>
</dbReference>
<dbReference type="Pfam" id="PF02817">
    <property type="entry name" value="E3_binding"/>
    <property type="match status" value="1"/>
</dbReference>
<comment type="similarity">
    <text evidence="2 7">Belongs to the 2-oxoacid dehydrogenase family.</text>
</comment>
<dbReference type="Pfam" id="PF00364">
    <property type="entry name" value="Biotin_lipoyl"/>
    <property type="match status" value="1"/>
</dbReference>
<dbReference type="CDD" id="cd06849">
    <property type="entry name" value="lipoyl_domain"/>
    <property type="match status" value="1"/>
</dbReference>
<gene>
    <name evidence="10" type="ORF">HHL17_11225</name>
</gene>
<dbReference type="PANTHER" id="PTHR43178:SF5">
    <property type="entry name" value="LIPOAMIDE ACYLTRANSFERASE COMPONENT OF BRANCHED-CHAIN ALPHA-KETO ACID DEHYDROGENASE COMPLEX, MITOCHONDRIAL"/>
    <property type="match status" value="1"/>
</dbReference>
<feature type="domain" description="Lipoyl-binding" evidence="8">
    <location>
        <begin position="3"/>
        <end position="78"/>
    </location>
</feature>
<keyword evidence="5 7" id="KW-0450">Lipoyl</keyword>
<comment type="subunit">
    <text evidence="3">Forms a 24-polypeptide structural core with octahedral symmetry.</text>
</comment>
<dbReference type="FunFam" id="3.30.559.10:FF:000007">
    <property type="entry name" value="Dihydrolipoamide acetyltransferase component of pyruvate dehydrogenase complex"/>
    <property type="match status" value="1"/>
</dbReference>
<dbReference type="EC" id="2.3.1.-" evidence="7"/>
<evidence type="ECO:0000259" key="8">
    <source>
        <dbReference type="PROSITE" id="PS50968"/>
    </source>
</evidence>
<evidence type="ECO:0000256" key="5">
    <source>
        <dbReference type="ARBA" id="ARBA00022823"/>
    </source>
</evidence>
<evidence type="ECO:0000313" key="11">
    <source>
        <dbReference type="Proteomes" id="UP000583266"/>
    </source>
</evidence>
<dbReference type="InterPro" id="IPR050743">
    <property type="entry name" value="2-oxoacid_DH_E2_comp"/>
</dbReference>
<dbReference type="InterPro" id="IPR036625">
    <property type="entry name" value="E3-bd_dom_sf"/>
</dbReference>
<dbReference type="RefSeq" id="WP_169224806.1">
    <property type="nucleotide sequence ID" value="NZ_JABBGC010000001.1"/>
</dbReference>
<evidence type="ECO:0000256" key="7">
    <source>
        <dbReference type="RuleBase" id="RU003423"/>
    </source>
</evidence>
<evidence type="ECO:0000313" key="10">
    <source>
        <dbReference type="EMBL" id="NML37765.1"/>
    </source>
</evidence>
<proteinExistence type="inferred from homology"/>
<evidence type="ECO:0000256" key="6">
    <source>
        <dbReference type="ARBA" id="ARBA00023315"/>
    </source>
</evidence>
<dbReference type="GO" id="GO:0005737">
    <property type="term" value="C:cytoplasm"/>
    <property type="evidence" value="ECO:0007669"/>
    <property type="project" value="TreeGrafter"/>
</dbReference>
<feature type="domain" description="Peripheral subunit-binding (PSBD)" evidence="9">
    <location>
        <begin position="127"/>
        <end position="167"/>
    </location>
</feature>
<dbReference type="Gene3D" id="2.40.50.100">
    <property type="match status" value="1"/>
</dbReference>
<dbReference type="AlphaFoldDB" id="A0A848GGJ1"/>
<reference evidence="10 11" key="1">
    <citation type="submission" date="2020-04" db="EMBL/GenBank/DDBJ databases">
        <title>Chitinophaga sp. G-6-1-13 sp. nov., isolated from soil.</title>
        <authorList>
            <person name="Dahal R.H."/>
            <person name="Chaudhary D.K."/>
        </authorList>
    </citation>
    <scope>NUCLEOTIDE SEQUENCE [LARGE SCALE GENOMIC DNA]</scope>
    <source>
        <strain evidence="10 11">G-6-1-13</strain>
    </source>
</reference>
<dbReference type="PANTHER" id="PTHR43178">
    <property type="entry name" value="DIHYDROLIPOAMIDE ACETYLTRANSFERASE COMPONENT OF PYRUVATE DEHYDROGENASE COMPLEX"/>
    <property type="match status" value="1"/>
</dbReference>
<evidence type="ECO:0000259" key="9">
    <source>
        <dbReference type="PROSITE" id="PS51826"/>
    </source>
</evidence>
<dbReference type="InterPro" id="IPR000089">
    <property type="entry name" value="Biotin_lipoyl"/>
</dbReference>
<dbReference type="SUPFAM" id="SSF52777">
    <property type="entry name" value="CoA-dependent acyltransferases"/>
    <property type="match status" value="1"/>
</dbReference>
<protein>
    <recommendedName>
        <fullName evidence="7">Dihydrolipoamide acetyltransferase component of pyruvate dehydrogenase complex</fullName>
        <ecNumber evidence="7">2.3.1.-</ecNumber>
    </recommendedName>
</protein>